<evidence type="ECO:0000313" key="1">
    <source>
        <dbReference type="EMBL" id="SVD61128.1"/>
    </source>
</evidence>
<reference evidence="1" key="1">
    <citation type="submission" date="2018-05" db="EMBL/GenBank/DDBJ databases">
        <authorList>
            <person name="Lanie J.A."/>
            <person name="Ng W.-L."/>
            <person name="Kazmierczak K.M."/>
            <person name="Andrzejewski T.M."/>
            <person name="Davidsen T.M."/>
            <person name="Wayne K.J."/>
            <person name="Tettelin H."/>
            <person name="Glass J.I."/>
            <person name="Rusch D."/>
            <person name="Podicherti R."/>
            <person name="Tsui H.-C.T."/>
            <person name="Winkler M.E."/>
        </authorList>
    </citation>
    <scope>NUCLEOTIDE SEQUENCE</scope>
</reference>
<gene>
    <name evidence="1" type="ORF">METZ01_LOCUS413982</name>
</gene>
<sequence length="56" mass="6343">MYKMLLFSLFSIASASFAFAEKNTAEVTLDKDDVLVAVKVDGKLFTKYVYNDEKRA</sequence>
<organism evidence="1">
    <name type="scientific">marine metagenome</name>
    <dbReference type="NCBI Taxonomy" id="408172"/>
    <lineage>
        <taxon>unclassified sequences</taxon>
        <taxon>metagenomes</taxon>
        <taxon>ecological metagenomes</taxon>
    </lineage>
</organism>
<dbReference type="EMBL" id="UINC01161753">
    <property type="protein sequence ID" value="SVD61128.1"/>
    <property type="molecule type" value="Genomic_DNA"/>
</dbReference>
<proteinExistence type="predicted"/>
<dbReference type="AlphaFoldDB" id="A0A382WSA3"/>
<protein>
    <submittedName>
        <fullName evidence="1">Uncharacterized protein</fullName>
    </submittedName>
</protein>
<accession>A0A382WSA3</accession>
<feature type="non-terminal residue" evidence="1">
    <location>
        <position position="56"/>
    </location>
</feature>
<name>A0A382WSA3_9ZZZZ</name>